<reference evidence="1 2" key="1">
    <citation type="submission" date="2018-03" db="EMBL/GenBank/DDBJ databases">
        <title>Genomic Encyclopedia of Type Strains, Phase III (KMG-III): the genomes of soil and plant-associated and newly described type strains.</title>
        <authorList>
            <person name="Whitman W."/>
        </authorList>
    </citation>
    <scope>NUCLEOTIDE SEQUENCE [LARGE SCALE GENOMIC DNA]</scope>
    <source>
        <strain evidence="1 2">CGMCC 4.7125</strain>
    </source>
</reference>
<dbReference type="SUPFAM" id="SSF53474">
    <property type="entry name" value="alpha/beta-Hydrolases"/>
    <property type="match status" value="1"/>
</dbReference>
<organism evidence="1 2">
    <name type="scientific">Prauserella shujinwangii</name>
    <dbReference type="NCBI Taxonomy" id="1453103"/>
    <lineage>
        <taxon>Bacteria</taxon>
        <taxon>Bacillati</taxon>
        <taxon>Actinomycetota</taxon>
        <taxon>Actinomycetes</taxon>
        <taxon>Pseudonocardiales</taxon>
        <taxon>Pseudonocardiaceae</taxon>
        <taxon>Prauserella</taxon>
    </lineage>
</organism>
<evidence type="ECO:0008006" key="3">
    <source>
        <dbReference type="Google" id="ProtNLM"/>
    </source>
</evidence>
<dbReference type="AlphaFoldDB" id="A0A2T0LKG6"/>
<dbReference type="Proteomes" id="UP000238362">
    <property type="component" value="Unassembled WGS sequence"/>
</dbReference>
<dbReference type="EMBL" id="PVNH01000015">
    <property type="protein sequence ID" value="PRX43388.1"/>
    <property type="molecule type" value="Genomic_DNA"/>
</dbReference>
<dbReference type="InterPro" id="IPR029058">
    <property type="entry name" value="AB_hydrolase_fold"/>
</dbReference>
<gene>
    <name evidence="1" type="ORF">B0I33_1156</name>
</gene>
<name>A0A2T0LKG6_9PSEU</name>
<accession>A0A2T0LKG6</accession>
<proteinExistence type="predicted"/>
<comment type="caution">
    <text evidence="1">The sequence shown here is derived from an EMBL/GenBank/DDBJ whole genome shotgun (WGS) entry which is preliminary data.</text>
</comment>
<keyword evidence="2" id="KW-1185">Reference proteome</keyword>
<protein>
    <recommendedName>
        <fullName evidence="3">Alpha/beta hydrolase family protein</fullName>
    </recommendedName>
</protein>
<dbReference type="Gene3D" id="3.40.50.1820">
    <property type="entry name" value="alpha/beta hydrolase"/>
    <property type="match status" value="1"/>
</dbReference>
<evidence type="ECO:0000313" key="2">
    <source>
        <dbReference type="Proteomes" id="UP000238362"/>
    </source>
</evidence>
<sequence length="265" mass="28597">MWSLKRPGGAVGALRAAGREQVVLATAAMLPRLLRHPVWRGGRSRQGAGRGVLLVPGFGFGDRSLMVAHRWLRSRGYRPEGARIGLNIGCTTTLLERVERRLEDHAEATGGRVVVLGQSRGGWLGRLVAVRRPDLVRGLVMLASPVLDPLGAHPGTVRIARALTRLSAVGVPGLLDDDCFTGTCYRDNVRRLAAPLPADVPAVAVYSRNDAVVPWRLCRDPDAECVEVRSCHTAMGLDPDVYAALEPRLADWARPDGESPEESSG</sequence>
<evidence type="ECO:0000313" key="1">
    <source>
        <dbReference type="EMBL" id="PRX43388.1"/>
    </source>
</evidence>